<keyword evidence="3" id="KW-1185">Reference proteome</keyword>
<proteinExistence type="predicted"/>
<gene>
    <name evidence="2" type="ORF">FIBSPDRAFT_49329</name>
</gene>
<dbReference type="EMBL" id="KV417490">
    <property type="protein sequence ID" value="KZP31357.1"/>
    <property type="molecule type" value="Genomic_DNA"/>
</dbReference>
<dbReference type="InterPro" id="IPR019401">
    <property type="entry name" value="Znf_CHCC"/>
</dbReference>
<reference evidence="2 3" key="1">
    <citation type="journal article" date="2016" name="Mol. Biol. Evol.">
        <title>Comparative Genomics of Early-Diverging Mushroom-Forming Fungi Provides Insights into the Origins of Lignocellulose Decay Capabilities.</title>
        <authorList>
            <person name="Nagy L.G."/>
            <person name="Riley R."/>
            <person name="Tritt A."/>
            <person name="Adam C."/>
            <person name="Daum C."/>
            <person name="Floudas D."/>
            <person name="Sun H."/>
            <person name="Yadav J.S."/>
            <person name="Pangilinan J."/>
            <person name="Larsson K.H."/>
            <person name="Matsuura K."/>
            <person name="Barry K."/>
            <person name="Labutti K."/>
            <person name="Kuo R."/>
            <person name="Ohm R.A."/>
            <person name="Bhattacharya S.S."/>
            <person name="Shirouzu T."/>
            <person name="Yoshinaga Y."/>
            <person name="Martin F.M."/>
            <person name="Grigoriev I.V."/>
            <person name="Hibbett D.S."/>
        </authorList>
    </citation>
    <scope>NUCLEOTIDE SEQUENCE [LARGE SCALE GENOMIC DNA]</scope>
    <source>
        <strain evidence="2 3">CBS 109695</strain>
    </source>
</reference>
<protein>
    <recommendedName>
        <fullName evidence="1">Zinc finger CHCC-type domain-containing protein</fullName>
    </recommendedName>
</protein>
<sequence>MCLSFKYATPGQETLRIGCMILQLPERSGKCEKMRGTLGYQANISVNVRLQYENLSIPAVPGDCKIPVWAAASELRLTTMLSSRIVPRLARPLRALSRSVSSETTTPAVTIPSAKTPAPQAPNYAAKWSENQRARPAAGENPRFEQTHMELQPNPLSAMEMIDNEPIRLVDGRRAACDGGECQSGICSLHIERLFAGGGPLGHPKVYINLDKPGPRPCGYCGIRFEQAPHHHH</sequence>
<dbReference type="OrthoDB" id="307899at2759"/>
<dbReference type="PANTHER" id="PTHR13156:SF0">
    <property type="entry name" value="NADH DEHYDROGENASE [UBIQUINONE] IRON-SULFUR PROTEIN 6, MITOCHONDRIAL"/>
    <property type="match status" value="1"/>
</dbReference>
<evidence type="ECO:0000313" key="2">
    <source>
        <dbReference type="EMBL" id="KZP31357.1"/>
    </source>
</evidence>
<dbReference type="GO" id="GO:0005739">
    <property type="term" value="C:mitochondrion"/>
    <property type="evidence" value="ECO:0007669"/>
    <property type="project" value="GOC"/>
</dbReference>
<dbReference type="Proteomes" id="UP000076532">
    <property type="component" value="Unassembled WGS sequence"/>
</dbReference>
<dbReference type="AlphaFoldDB" id="A0A166U669"/>
<dbReference type="Pfam" id="PF10276">
    <property type="entry name" value="zf-CHCC"/>
    <property type="match status" value="1"/>
</dbReference>
<evidence type="ECO:0000259" key="1">
    <source>
        <dbReference type="Pfam" id="PF10276"/>
    </source>
</evidence>
<dbReference type="PANTHER" id="PTHR13156">
    <property type="entry name" value="NADH-UBIQUINONE OXIDOREDUCTASE 13 KD-A SUBUNIT"/>
    <property type="match status" value="1"/>
</dbReference>
<accession>A0A166U669</accession>
<organism evidence="2 3">
    <name type="scientific">Athelia psychrophila</name>
    <dbReference type="NCBI Taxonomy" id="1759441"/>
    <lineage>
        <taxon>Eukaryota</taxon>
        <taxon>Fungi</taxon>
        <taxon>Dikarya</taxon>
        <taxon>Basidiomycota</taxon>
        <taxon>Agaricomycotina</taxon>
        <taxon>Agaricomycetes</taxon>
        <taxon>Agaricomycetidae</taxon>
        <taxon>Atheliales</taxon>
        <taxon>Atheliaceae</taxon>
        <taxon>Athelia</taxon>
    </lineage>
</organism>
<dbReference type="GO" id="GO:0006120">
    <property type="term" value="P:mitochondrial electron transport, NADH to ubiquinone"/>
    <property type="evidence" value="ECO:0007669"/>
    <property type="project" value="TreeGrafter"/>
</dbReference>
<feature type="domain" description="Zinc finger CHCC-type" evidence="1">
    <location>
        <begin position="172"/>
        <end position="225"/>
    </location>
</feature>
<evidence type="ECO:0000313" key="3">
    <source>
        <dbReference type="Proteomes" id="UP000076532"/>
    </source>
</evidence>
<dbReference type="Gene3D" id="2.60.260.40">
    <property type="entry name" value="q5lls5 like domains"/>
    <property type="match status" value="1"/>
</dbReference>
<dbReference type="STRING" id="436010.A0A166U669"/>
<name>A0A166U669_9AGAM</name>